<proteinExistence type="predicted"/>
<accession>A0AAW2HZI4</accession>
<evidence type="ECO:0000313" key="1">
    <source>
        <dbReference type="EMBL" id="KAL0274852.1"/>
    </source>
</evidence>
<reference evidence="1" key="1">
    <citation type="journal article" date="2024" name="Gigascience">
        <title>Chromosome-level genome of the poultry shaft louse Menopon gallinae provides insight into the host-switching and adaptive evolution of parasitic lice.</title>
        <authorList>
            <person name="Xu Y."/>
            <person name="Ma L."/>
            <person name="Liu S."/>
            <person name="Liang Y."/>
            <person name="Liu Q."/>
            <person name="He Z."/>
            <person name="Tian L."/>
            <person name="Duan Y."/>
            <person name="Cai W."/>
            <person name="Li H."/>
            <person name="Song F."/>
        </authorList>
    </citation>
    <scope>NUCLEOTIDE SEQUENCE</scope>
    <source>
        <strain evidence="1">Cailab_2023a</strain>
    </source>
</reference>
<sequence length="104" mass="12496">MEYETLDQNYNKEMAYREEVIKSIETTRNMIESAVEYSNTLAASIKQLDEDKYKLIEFYDIIYQRQEETERKHKDIKTVVSQQEDTIKRGGLLHSFNILDFNYI</sequence>
<organism evidence="1">
    <name type="scientific">Menopon gallinae</name>
    <name type="common">poultry shaft louse</name>
    <dbReference type="NCBI Taxonomy" id="328185"/>
    <lineage>
        <taxon>Eukaryota</taxon>
        <taxon>Metazoa</taxon>
        <taxon>Ecdysozoa</taxon>
        <taxon>Arthropoda</taxon>
        <taxon>Hexapoda</taxon>
        <taxon>Insecta</taxon>
        <taxon>Pterygota</taxon>
        <taxon>Neoptera</taxon>
        <taxon>Paraneoptera</taxon>
        <taxon>Psocodea</taxon>
        <taxon>Troctomorpha</taxon>
        <taxon>Phthiraptera</taxon>
        <taxon>Amblycera</taxon>
        <taxon>Menoponidae</taxon>
        <taxon>Menopon</taxon>
    </lineage>
</organism>
<gene>
    <name evidence="1" type="ORF">PYX00_002885</name>
</gene>
<comment type="caution">
    <text evidence="1">The sequence shown here is derived from an EMBL/GenBank/DDBJ whole genome shotgun (WGS) entry which is preliminary data.</text>
</comment>
<dbReference type="EMBL" id="JARGDH010000002">
    <property type="protein sequence ID" value="KAL0274852.1"/>
    <property type="molecule type" value="Genomic_DNA"/>
</dbReference>
<protein>
    <submittedName>
        <fullName evidence="1">Uncharacterized protein</fullName>
    </submittedName>
</protein>
<name>A0AAW2HZI4_9NEOP</name>
<dbReference type="AlphaFoldDB" id="A0AAW2HZI4"/>